<evidence type="ECO:0000313" key="2">
    <source>
        <dbReference type="EMBL" id="TSE30609.1"/>
    </source>
</evidence>
<protein>
    <submittedName>
        <fullName evidence="2">Uncharacterized protein</fullName>
    </submittedName>
</protein>
<dbReference type="EMBL" id="VJOM01000021">
    <property type="protein sequence ID" value="TSE30609.1"/>
    <property type="molecule type" value="Genomic_DNA"/>
</dbReference>
<feature type="transmembrane region" description="Helical" evidence="1">
    <location>
        <begin position="63"/>
        <end position="82"/>
    </location>
</feature>
<evidence type="ECO:0000313" key="3">
    <source>
        <dbReference type="Proteomes" id="UP000317763"/>
    </source>
</evidence>
<keyword evidence="1" id="KW-0472">Membrane</keyword>
<dbReference type="AlphaFoldDB" id="A0A554X436"/>
<comment type="caution">
    <text evidence="2">The sequence shown here is derived from an EMBL/GenBank/DDBJ whole genome shotgun (WGS) entry which is preliminary data.</text>
</comment>
<organism evidence="2 3">
    <name type="scientific">Tepidimonas taiwanensis</name>
    <dbReference type="NCBI Taxonomy" id="307486"/>
    <lineage>
        <taxon>Bacteria</taxon>
        <taxon>Pseudomonadati</taxon>
        <taxon>Pseudomonadota</taxon>
        <taxon>Betaproteobacteria</taxon>
        <taxon>Burkholderiales</taxon>
        <taxon>Tepidimonas</taxon>
    </lineage>
</organism>
<proteinExistence type="predicted"/>
<gene>
    <name evidence="2" type="ORF">Ttaiw_01866</name>
</gene>
<keyword evidence="1" id="KW-1133">Transmembrane helix</keyword>
<keyword evidence="1" id="KW-0812">Transmembrane</keyword>
<dbReference type="STRING" id="307486.GCA_000807215_02630"/>
<reference evidence="2 3" key="1">
    <citation type="submission" date="2019-07" db="EMBL/GenBank/DDBJ databases">
        <title>Tepidimonas taiwanensis I1-1 draft genome.</title>
        <authorList>
            <person name="Da Costa M.S."/>
            <person name="Froufe H.J.C."/>
            <person name="Egas C."/>
            <person name="Albuquerque L."/>
        </authorList>
    </citation>
    <scope>NUCLEOTIDE SEQUENCE [LARGE SCALE GENOMIC DNA]</scope>
    <source>
        <strain evidence="2 3">I1-1</strain>
    </source>
</reference>
<dbReference type="Proteomes" id="UP000317763">
    <property type="component" value="Unassembled WGS sequence"/>
</dbReference>
<sequence>MGTLSMNRASAAPTASGVAASSVDAARRAVAPRALATLLLAAGVAALAVVTDRLVDTWADGHLFAAWVLMWAVVFLGSVVLASPARHAAHRLIMALNAWARRRAQARAEARMEALARADARIRAEIEAARRHAEAQAQAWARALEPLGPDWLGTEDGRLREQVADVADTAVNFPRDQRYTLYYI</sequence>
<name>A0A554X436_9BURK</name>
<accession>A0A554X436</accession>
<keyword evidence="3" id="KW-1185">Reference proteome</keyword>
<feature type="transmembrane region" description="Helical" evidence="1">
    <location>
        <begin position="35"/>
        <end position="51"/>
    </location>
</feature>
<evidence type="ECO:0000256" key="1">
    <source>
        <dbReference type="SAM" id="Phobius"/>
    </source>
</evidence>